<name>A0A892ZLZ8_9NEIS</name>
<reference evidence="4" key="1">
    <citation type="submission" date="2021-02" db="EMBL/GenBank/DDBJ databases">
        <title>Neisseriaceae sp. 26B isolated from the cloaca of a Common Toad-headed Turtle (Mesoclemmys nasuta).</title>
        <authorList>
            <person name="Spergser J."/>
            <person name="Busse H.-J."/>
        </authorList>
    </citation>
    <scope>NUCLEOTIDE SEQUENCE</scope>
    <source>
        <strain evidence="4">26B</strain>
    </source>
</reference>
<dbReference type="PANTHER" id="PTHR24198">
    <property type="entry name" value="ANKYRIN REPEAT AND PROTEIN KINASE DOMAIN-CONTAINING PROTEIN"/>
    <property type="match status" value="1"/>
</dbReference>
<dbReference type="PROSITE" id="PS50297">
    <property type="entry name" value="ANK_REP_REGION"/>
    <property type="match status" value="1"/>
</dbReference>
<proteinExistence type="predicted"/>
<keyword evidence="1" id="KW-0677">Repeat</keyword>
<sequence length="176" mass="19736">MNFKTQIGVELLSAFDEGDLVQVDKLFSENKRNVLEISQTEHWNWLHKNLLGFDPNKPPKQSIEYLIEKGVPINAQDCYGMTPLHYAMRATNAEAALVLLRAGANPNIPNQDNVIPLSMIGGMPKRLDVLQLMLDKGGNVHHHTGKNETDILATLKKYCGDDEEIKPVIALMEKYA</sequence>
<keyword evidence="5" id="KW-1185">Reference proteome</keyword>
<protein>
    <submittedName>
        <fullName evidence="4">Ankyrin repeat domain-containing protein</fullName>
    </submittedName>
</protein>
<dbReference type="SMART" id="SM00248">
    <property type="entry name" value="ANK"/>
    <property type="match status" value="2"/>
</dbReference>
<dbReference type="Proteomes" id="UP000653156">
    <property type="component" value="Chromosome"/>
</dbReference>
<evidence type="ECO:0000256" key="3">
    <source>
        <dbReference type="PROSITE-ProRule" id="PRU00023"/>
    </source>
</evidence>
<dbReference type="KEGG" id="ptes:JQU52_14320"/>
<evidence type="ECO:0000256" key="2">
    <source>
        <dbReference type="ARBA" id="ARBA00023043"/>
    </source>
</evidence>
<gene>
    <name evidence="4" type="ORF">JQU52_14320</name>
</gene>
<dbReference type="EMBL" id="CP069798">
    <property type="protein sequence ID" value="QRQ83408.1"/>
    <property type="molecule type" value="Genomic_DNA"/>
</dbReference>
<organism evidence="4 5">
    <name type="scientific">Paralysiella testudinis</name>
    <dbReference type="NCBI Taxonomy" id="2809020"/>
    <lineage>
        <taxon>Bacteria</taxon>
        <taxon>Pseudomonadati</taxon>
        <taxon>Pseudomonadota</taxon>
        <taxon>Betaproteobacteria</taxon>
        <taxon>Neisseriales</taxon>
        <taxon>Neisseriaceae</taxon>
        <taxon>Paralysiella</taxon>
    </lineage>
</organism>
<dbReference type="InterPro" id="IPR036770">
    <property type="entry name" value="Ankyrin_rpt-contain_sf"/>
</dbReference>
<feature type="repeat" description="ANK" evidence="3">
    <location>
        <begin position="79"/>
        <end position="111"/>
    </location>
</feature>
<keyword evidence="2 3" id="KW-0040">ANK repeat</keyword>
<dbReference type="PANTHER" id="PTHR24198:SF194">
    <property type="entry name" value="INVERSIN-A"/>
    <property type="match status" value="1"/>
</dbReference>
<dbReference type="SUPFAM" id="SSF48403">
    <property type="entry name" value="Ankyrin repeat"/>
    <property type="match status" value="1"/>
</dbReference>
<accession>A0A892ZLZ8</accession>
<evidence type="ECO:0000313" key="5">
    <source>
        <dbReference type="Proteomes" id="UP000653156"/>
    </source>
</evidence>
<dbReference type="PROSITE" id="PS50088">
    <property type="entry name" value="ANK_REPEAT"/>
    <property type="match status" value="1"/>
</dbReference>
<evidence type="ECO:0000313" key="4">
    <source>
        <dbReference type="EMBL" id="QRQ83408.1"/>
    </source>
</evidence>
<dbReference type="AlphaFoldDB" id="A0A892ZLZ8"/>
<dbReference type="Pfam" id="PF12796">
    <property type="entry name" value="Ank_2"/>
    <property type="match status" value="1"/>
</dbReference>
<dbReference type="Gene3D" id="1.25.40.20">
    <property type="entry name" value="Ankyrin repeat-containing domain"/>
    <property type="match status" value="2"/>
</dbReference>
<dbReference type="InterPro" id="IPR002110">
    <property type="entry name" value="Ankyrin_rpt"/>
</dbReference>
<evidence type="ECO:0000256" key="1">
    <source>
        <dbReference type="ARBA" id="ARBA00022737"/>
    </source>
</evidence>